<feature type="coiled-coil region" evidence="1">
    <location>
        <begin position="28"/>
        <end position="55"/>
    </location>
</feature>
<organism evidence="2 3">
    <name type="scientific">Hyphantria cunea granulovirus</name>
    <dbReference type="NCBI Taxonomy" id="307448"/>
    <lineage>
        <taxon>Viruses</taxon>
        <taxon>Viruses incertae sedis</taxon>
        <taxon>Naldaviricetes</taxon>
        <taxon>Lefavirales</taxon>
        <taxon>Baculoviridae</taxon>
        <taxon>Betabaculovirus</taxon>
        <taxon>Betabaculovirus hycuneae</taxon>
    </lineage>
</organism>
<evidence type="ECO:0000256" key="1">
    <source>
        <dbReference type="SAM" id="Coils"/>
    </source>
</evidence>
<proteinExistence type="predicted"/>
<keyword evidence="1" id="KW-0175">Coiled coil</keyword>
<protein>
    <submittedName>
        <fullName evidence="2">PlxyGVORF50-like protein</fullName>
    </submittedName>
</protein>
<evidence type="ECO:0000313" key="2">
    <source>
        <dbReference type="EMBL" id="QBQ01612.1"/>
    </source>
</evidence>
<sequence length="98" mass="11570">MSFKDLYNEIIKTQQNITVTYARVVNVENELKKKLDRESNKFEHVSKQLMDVQNKLDEALPLFKKLLNNFSKKTIKLKQMQADQLDDDYDSTTEQSNI</sequence>
<gene>
    <name evidence="2" type="ORF">HycuGV_00059</name>
</gene>
<accession>A0AAF1D279</accession>
<dbReference type="EMBL" id="MH923363">
    <property type="protein sequence ID" value="QBQ01612.1"/>
    <property type="molecule type" value="Genomic_DNA"/>
</dbReference>
<name>A0AAF1D279_9BBAC</name>
<evidence type="ECO:0000313" key="3">
    <source>
        <dbReference type="Proteomes" id="UP000831479"/>
    </source>
</evidence>
<keyword evidence="3" id="KW-1185">Reference proteome</keyword>
<reference evidence="2" key="1">
    <citation type="journal article" date="2019" name="Genomics">
        <title>Genome sequence analysis and organization of the Hyphantria cunea granulovirus (HycuGV-Hc1) from Turkey.</title>
        <authorList>
            <person name="Gencer D."/>
            <person name="Bayramoglu Z."/>
            <person name="Nalcacioglu R."/>
            <person name="Demirbag Z."/>
            <person name="Demir I."/>
        </authorList>
    </citation>
    <scope>NUCLEOTIDE SEQUENCE</scope>
    <source>
        <strain evidence="2">Hc1</strain>
    </source>
</reference>
<dbReference type="Proteomes" id="UP000831479">
    <property type="component" value="Segment"/>
</dbReference>